<dbReference type="RefSeq" id="WP_394470500.1">
    <property type="nucleotide sequence ID" value="NZ_JBIGHY010000003.1"/>
</dbReference>
<keyword evidence="1" id="KW-0732">Signal</keyword>
<evidence type="ECO:0000313" key="3">
    <source>
        <dbReference type="Proteomes" id="UP001606300"/>
    </source>
</evidence>
<reference evidence="2 3" key="1">
    <citation type="submission" date="2024-09" db="EMBL/GenBank/DDBJ databases">
        <title>Novel species of the genus Pelomonas and Roseateles isolated from streams.</title>
        <authorList>
            <person name="Lu H."/>
        </authorList>
    </citation>
    <scope>NUCLEOTIDE SEQUENCE [LARGE SCALE GENOMIC DNA]</scope>
    <source>
        <strain evidence="2 3">DC23W</strain>
    </source>
</reference>
<comment type="caution">
    <text evidence="2">The sequence shown here is derived from an EMBL/GenBank/DDBJ whole genome shotgun (WGS) entry which is preliminary data.</text>
</comment>
<organism evidence="2 3">
    <name type="scientific">Pelomonas dachongensis</name>
    <dbReference type="NCBI Taxonomy" id="3299029"/>
    <lineage>
        <taxon>Bacteria</taxon>
        <taxon>Pseudomonadati</taxon>
        <taxon>Pseudomonadota</taxon>
        <taxon>Betaproteobacteria</taxon>
        <taxon>Burkholderiales</taxon>
        <taxon>Sphaerotilaceae</taxon>
        <taxon>Roseateles</taxon>
    </lineage>
</organism>
<evidence type="ECO:0000313" key="2">
    <source>
        <dbReference type="EMBL" id="MFG6414425.1"/>
    </source>
</evidence>
<dbReference type="PIRSF" id="PIRSF028477">
    <property type="entry name" value="UCP028477"/>
    <property type="match status" value="1"/>
</dbReference>
<sequence>MIRTVAAVALLALAAGGASSASAASLLPNGCERAVDATADQQHRLLRFAAVVRETLAASGARAALISRSGTDLSRFGLRYSHAAIALADGLDTPWAVRQLYYACAEGRPRLFDQGLAGFVAGSDDVDQGYLSVLLLPDDAARALATAALDKPLALGLLNARYSANAYPFSTEFQNCNQWVAELLAASVTGLHTREDAQAWLKREGYAPVPVKASGLLMLAGHFVPWLQYRDHPAEQLNAGLVQTSVPDGLEAFALRLWPTARRLEFCHGPQGAVWLEGGERLAAGCVPQPGDRVSALD</sequence>
<accession>A0ABW7EQ74</accession>
<keyword evidence="3" id="KW-1185">Reference proteome</keyword>
<dbReference type="InterPro" id="IPR014547">
    <property type="entry name" value="UCP028477"/>
</dbReference>
<feature type="signal peptide" evidence="1">
    <location>
        <begin position="1"/>
        <end position="23"/>
    </location>
</feature>
<name>A0ABW7EQ74_9BURK</name>
<protein>
    <submittedName>
        <fullName evidence="2">DUF2145 domain-containing protein</fullName>
    </submittedName>
</protein>
<feature type="chain" id="PRO_5047384898" evidence="1">
    <location>
        <begin position="24"/>
        <end position="298"/>
    </location>
</feature>
<evidence type="ECO:0000256" key="1">
    <source>
        <dbReference type="SAM" id="SignalP"/>
    </source>
</evidence>
<dbReference type="Proteomes" id="UP001606300">
    <property type="component" value="Unassembled WGS sequence"/>
</dbReference>
<proteinExistence type="predicted"/>
<dbReference type="EMBL" id="JBIGHY010000003">
    <property type="protein sequence ID" value="MFG6414425.1"/>
    <property type="molecule type" value="Genomic_DNA"/>
</dbReference>
<dbReference type="Pfam" id="PF09916">
    <property type="entry name" value="DUF2145"/>
    <property type="match status" value="1"/>
</dbReference>
<gene>
    <name evidence="2" type="ORF">ACG02S_11010</name>
</gene>